<organism evidence="1 2">
    <name type="scientific">Actinomadura madurae</name>
    <dbReference type="NCBI Taxonomy" id="1993"/>
    <lineage>
        <taxon>Bacteria</taxon>
        <taxon>Bacillati</taxon>
        <taxon>Actinomycetota</taxon>
        <taxon>Actinomycetes</taxon>
        <taxon>Streptosporangiales</taxon>
        <taxon>Thermomonosporaceae</taxon>
        <taxon>Actinomadura</taxon>
    </lineage>
</organism>
<dbReference type="STRING" id="1993.SAMN04489713_103147"/>
<accession>A0A1I5C5C8</accession>
<evidence type="ECO:0000313" key="1">
    <source>
        <dbReference type="EMBL" id="SFN82137.1"/>
    </source>
</evidence>
<evidence type="ECO:0000313" key="2">
    <source>
        <dbReference type="Proteomes" id="UP000183413"/>
    </source>
</evidence>
<proteinExistence type="predicted"/>
<dbReference type="Proteomes" id="UP000183413">
    <property type="component" value="Unassembled WGS sequence"/>
</dbReference>
<dbReference type="AlphaFoldDB" id="A0A1I5C5C8"/>
<dbReference type="OrthoDB" id="4221269at2"/>
<dbReference type="eggNOG" id="ENOG5033SSQ">
    <property type="taxonomic scope" value="Bacteria"/>
</dbReference>
<dbReference type="EMBL" id="FOVH01000003">
    <property type="protein sequence ID" value="SFN82137.1"/>
    <property type="molecule type" value="Genomic_DNA"/>
</dbReference>
<dbReference type="InParanoid" id="A0A1I5C5C8"/>
<dbReference type="GeneID" id="99651617"/>
<sequence>MNAVADHCRVGPDDDLLIRWPAPVPDGTRIVLRHGASGDGRAEPLTGDRLSVTLPVAGLAPGAWEVLVEAGSIARPLLTDDPGFSHDGLRAYAALPRDRAARVVRLPDGRATLEIHEVVPHAEVEAVHPGGGDIRIVGRLAYAGPQPGEKARLVAVARKREGAVTWDVRLDGTEFEARLDVRAFAAWEPALWDLWLDVGDAVHARLATRLDDAPGKRGTLSYPRQVTASADREMTVRPYYTLDDELSIACHLVPEDAGS</sequence>
<protein>
    <submittedName>
        <fullName evidence="1">Uncharacterized protein</fullName>
    </submittedName>
</protein>
<reference evidence="1 2" key="1">
    <citation type="submission" date="2016-10" db="EMBL/GenBank/DDBJ databases">
        <authorList>
            <person name="de Groot N.N."/>
        </authorList>
    </citation>
    <scope>NUCLEOTIDE SEQUENCE [LARGE SCALE GENOMIC DNA]</scope>
    <source>
        <strain evidence="1 2">DSM 43067</strain>
    </source>
</reference>
<dbReference type="RefSeq" id="WP_143118345.1">
    <property type="nucleotide sequence ID" value="NZ_CP083237.1"/>
</dbReference>
<gene>
    <name evidence="1" type="ORF">SAMN04489713_103147</name>
</gene>
<name>A0A1I5C5C8_9ACTN</name>
<keyword evidence="2" id="KW-1185">Reference proteome</keyword>